<keyword evidence="1" id="KW-0472">Membrane</keyword>
<evidence type="ECO:0000313" key="2">
    <source>
        <dbReference type="EMBL" id="QDK55524.1"/>
    </source>
</evidence>
<evidence type="ECO:0000313" key="3">
    <source>
        <dbReference type="EMBL" id="QDR49962.1"/>
    </source>
</evidence>
<keyword evidence="1" id="KW-1133">Transmembrane helix</keyword>
<name>A0A514YC52_9CLOS</name>
<dbReference type="EMBL" id="MK895513">
    <property type="protein sequence ID" value="QDR49962.1"/>
    <property type="molecule type" value="Genomic_RNA"/>
</dbReference>
<protein>
    <submittedName>
        <fullName evidence="2">p6 protein</fullName>
    </submittedName>
</protein>
<sequence>MSSSIWQCSAFSFILALLFAVLLSSSATVLVIYIIVPQIKALSRKPNQAGERHTYI</sequence>
<dbReference type="EMBL" id="MK803502">
    <property type="protein sequence ID" value="QDK55524.1"/>
    <property type="molecule type" value="Genomic_RNA"/>
</dbReference>
<accession>A0A514YC52</accession>
<keyword evidence="1" id="KW-0812">Transmembrane</keyword>
<proteinExistence type="predicted"/>
<feature type="transmembrane region" description="Helical" evidence="1">
    <location>
        <begin position="12"/>
        <end position="36"/>
    </location>
</feature>
<reference evidence="2" key="1">
    <citation type="journal article" date="2019" name="Viruses">
        <title>High-Throughput Sequencing Assists Studies in Genomic Variability and Epidemiology of Little Cherry Virus 1 and 2 infecting Prunus spp. in Belgium.</title>
        <authorList>
            <person name="Tahzima R."/>
            <person name="Foucart Y."/>
            <person name="Peusens G."/>
            <person name="Belien T."/>
            <person name="Massart S."/>
            <person name="De Jonghe K."/>
        </authorList>
    </citation>
    <scope>NUCLEOTIDE SEQUENCE</scope>
    <source>
        <strain evidence="3">GBVC_LChV2_071</strain>
        <strain evidence="2">GBVC_LChV2_100 BEREF16</strain>
    </source>
</reference>
<organism evidence="2">
    <name type="scientific">Little cherry virus 2</name>
    <dbReference type="NCBI Taxonomy" id="154339"/>
    <lineage>
        <taxon>Viruses</taxon>
        <taxon>Riboviria</taxon>
        <taxon>Orthornavirae</taxon>
        <taxon>Kitrinoviricota</taxon>
        <taxon>Alsuviricetes</taxon>
        <taxon>Martellivirales</taxon>
        <taxon>Closteroviridae</taxon>
        <taxon>Ampelovirus</taxon>
        <taxon>Ampelovirus nanoavii</taxon>
    </lineage>
</organism>
<evidence type="ECO:0000256" key="1">
    <source>
        <dbReference type="SAM" id="Phobius"/>
    </source>
</evidence>